<dbReference type="InterPro" id="IPR036390">
    <property type="entry name" value="WH_DNA-bd_sf"/>
</dbReference>
<dbReference type="Proteomes" id="UP001165283">
    <property type="component" value="Unassembled WGS sequence"/>
</dbReference>
<protein>
    <submittedName>
        <fullName evidence="2">MarR family transcriptional regulator</fullName>
    </submittedName>
</protein>
<dbReference type="Pfam" id="PF01047">
    <property type="entry name" value="MarR"/>
    <property type="match status" value="1"/>
</dbReference>
<dbReference type="InterPro" id="IPR039422">
    <property type="entry name" value="MarR/SlyA-like"/>
</dbReference>
<evidence type="ECO:0000259" key="1">
    <source>
        <dbReference type="PROSITE" id="PS50995"/>
    </source>
</evidence>
<dbReference type="EMBL" id="JAGSOV010000046">
    <property type="protein sequence ID" value="MCO1657817.1"/>
    <property type="molecule type" value="Genomic_DNA"/>
</dbReference>
<dbReference type="RefSeq" id="WP_252441457.1">
    <property type="nucleotide sequence ID" value="NZ_JAGSOV010000046.1"/>
</dbReference>
<sequence length="169" mass="18507">MPPLDGTERPGAEDDVLAVMPRLAQLSNVVSRGRLVEHAMATTGITLERPAFGALVSLHLEGRPLRISEIADRLQVVQPHVTRQVQQLERRGLVRRIGDPGDRRVSLIEPTAEGAAAADRYARTLIGWFTGAIAHWSDEDREDLGRLLARFADDVTAHLSVLGDTPPVE</sequence>
<dbReference type="Gene3D" id="1.10.10.10">
    <property type="entry name" value="Winged helix-like DNA-binding domain superfamily/Winged helix DNA-binding domain"/>
    <property type="match status" value="1"/>
</dbReference>
<dbReference type="InterPro" id="IPR011991">
    <property type="entry name" value="ArsR-like_HTH"/>
</dbReference>
<evidence type="ECO:0000313" key="3">
    <source>
        <dbReference type="Proteomes" id="UP001165283"/>
    </source>
</evidence>
<dbReference type="SUPFAM" id="SSF46785">
    <property type="entry name" value="Winged helix' DNA-binding domain"/>
    <property type="match status" value="1"/>
</dbReference>
<evidence type="ECO:0000313" key="2">
    <source>
        <dbReference type="EMBL" id="MCO1657817.1"/>
    </source>
</evidence>
<keyword evidence="3" id="KW-1185">Reference proteome</keyword>
<name>A0ABT1A480_9PSEU</name>
<dbReference type="SMART" id="SM00347">
    <property type="entry name" value="HTH_MARR"/>
    <property type="match status" value="1"/>
</dbReference>
<organism evidence="2 3">
    <name type="scientific">Pseudonocardia humida</name>
    <dbReference type="NCBI Taxonomy" id="2800819"/>
    <lineage>
        <taxon>Bacteria</taxon>
        <taxon>Bacillati</taxon>
        <taxon>Actinomycetota</taxon>
        <taxon>Actinomycetes</taxon>
        <taxon>Pseudonocardiales</taxon>
        <taxon>Pseudonocardiaceae</taxon>
        <taxon>Pseudonocardia</taxon>
    </lineage>
</organism>
<dbReference type="InterPro" id="IPR000835">
    <property type="entry name" value="HTH_MarR-typ"/>
</dbReference>
<comment type="caution">
    <text evidence="2">The sequence shown here is derived from an EMBL/GenBank/DDBJ whole genome shotgun (WGS) entry which is preliminary data.</text>
</comment>
<dbReference type="CDD" id="cd00090">
    <property type="entry name" value="HTH_ARSR"/>
    <property type="match status" value="1"/>
</dbReference>
<dbReference type="PANTHER" id="PTHR33164:SF57">
    <property type="entry name" value="MARR-FAMILY TRANSCRIPTIONAL REGULATOR"/>
    <property type="match status" value="1"/>
</dbReference>
<dbReference type="InterPro" id="IPR036388">
    <property type="entry name" value="WH-like_DNA-bd_sf"/>
</dbReference>
<dbReference type="PROSITE" id="PS50995">
    <property type="entry name" value="HTH_MARR_2"/>
    <property type="match status" value="1"/>
</dbReference>
<feature type="domain" description="HTH marR-type" evidence="1">
    <location>
        <begin position="13"/>
        <end position="153"/>
    </location>
</feature>
<gene>
    <name evidence="2" type="ORF">KDL28_22395</name>
</gene>
<proteinExistence type="predicted"/>
<dbReference type="PANTHER" id="PTHR33164">
    <property type="entry name" value="TRANSCRIPTIONAL REGULATOR, MARR FAMILY"/>
    <property type="match status" value="1"/>
</dbReference>
<dbReference type="PRINTS" id="PR00598">
    <property type="entry name" value="HTHMARR"/>
</dbReference>
<accession>A0ABT1A480</accession>
<reference evidence="2" key="1">
    <citation type="submission" date="2021-04" db="EMBL/GenBank/DDBJ databases">
        <title>Pseudonocardia sp. nov., isolated from sandy soil of mangrove forest.</title>
        <authorList>
            <person name="Zan Z."/>
            <person name="Huang R."/>
            <person name="Liu W."/>
        </authorList>
    </citation>
    <scope>NUCLEOTIDE SEQUENCE</scope>
    <source>
        <strain evidence="2">S2-4</strain>
    </source>
</reference>